<comment type="caution">
    <text evidence="1">The sequence shown here is derived from an EMBL/GenBank/DDBJ whole genome shotgun (WGS) entry which is preliminary data.</text>
</comment>
<dbReference type="InterPro" id="IPR014989">
    <property type="entry name" value="DUF1839"/>
</dbReference>
<reference evidence="1 2" key="1">
    <citation type="submission" date="2021-01" db="EMBL/GenBank/DDBJ databases">
        <title>Genomics of switchgrass bacterial isolates.</title>
        <authorList>
            <person name="Shade A."/>
        </authorList>
    </citation>
    <scope>NUCLEOTIDE SEQUENCE [LARGE SCALE GENOMIC DNA]</scope>
    <source>
        <strain evidence="1 2">PvP111</strain>
    </source>
</reference>
<accession>A0ABS2L139</accession>
<evidence type="ECO:0000313" key="1">
    <source>
        <dbReference type="EMBL" id="MBM7417286.1"/>
    </source>
</evidence>
<dbReference type="Proteomes" id="UP000703038">
    <property type="component" value="Unassembled WGS sequence"/>
</dbReference>
<dbReference type="Pfam" id="PF08893">
    <property type="entry name" value="DUF1839"/>
    <property type="match status" value="1"/>
</dbReference>
<evidence type="ECO:0008006" key="3">
    <source>
        <dbReference type="Google" id="ProtNLM"/>
    </source>
</evidence>
<protein>
    <recommendedName>
        <fullName evidence="3">DUF1839 family protein</fullName>
    </recommendedName>
</protein>
<organism evidence="1 2">
    <name type="scientific">Rhodococcoides corynebacterioides</name>
    <dbReference type="NCBI Taxonomy" id="53972"/>
    <lineage>
        <taxon>Bacteria</taxon>
        <taxon>Bacillati</taxon>
        <taxon>Actinomycetota</taxon>
        <taxon>Actinomycetes</taxon>
        <taxon>Mycobacteriales</taxon>
        <taxon>Nocardiaceae</taxon>
        <taxon>Rhodococcoides</taxon>
    </lineage>
</organism>
<gene>
    <name evidence="1" type="ORF">JOE42_004019</name>
</gene>
<name>A0ABS2L139_9NOCA</name>
<dbReference type="RefSeq" id="WP_371831710.1">
    <property type="nucleotide sequence ID" value="NZ_JAFBBK010000001.1"/>
</dbReference>
<evidence type="ECO:0000313" key="2">
    <source>
        <dbReference type="Proteomes" id="UP000703038"/>
    </source>
</evidence>
<proteinExistence type="predicted"/>
<sequence length="334" mass="36429">MTVNLSATPVGGSPLPADLDPATYRSHSLHSSERTWSETNCYVDLWIELLHAMGADPTPALAFALSAGFDGRQWDFVKFQPEDLRVLYGVDVSEMNIWKPFGEHLIENMHDGVLSTVEIDAFYLPDTDGTSYGREHTKTTIVPTAIDADARRLDYFHNAGLFRLEGDDFDGALARSLAPGTVALPPYVERVVVDRDALAAGPETDDHDLQVVRAHLERADAGNPVERLGERVVEDVALIQKAGPDFFHLWSFGTLRQCGSTAELAADLAEYLERRGVAGAAAAAEPFREVASGAKSVQFRMARAARGRDVDVRDSMAGMAAAWQRGMDAVRSAL</sequence>
<keyword evidence="2" id="KW-1185">Reference proteome</keyword>
<dbReference type="EMBL" id="JAFBBK010000001">
    <property type="protein sequence ID" value="MBM7417286.1"/>
    <property type="molecule type" value="Genomic_DNA"/>
</dbReference>